<proteinExistence type="predicted"/>
<name>A0ABQ3V6R3_9CHLR</name>
<dbReference type="EMBL" id="BNJG01000006">
    <property type="protein sequence ID" value="GHO60743.1"/>
    <property type="molecule type" value="Genomic_DNA"/>
</dbReference>
<gene>
    <name evidence="1" type="ORF">KSB_92180</name>
</gene>
<keyword evidence="2" id="KW-1185">Reference proteome</keyword>
<organism evidence="1 2">
    <name type="scientific">Ktedonobacter robiniae</name>
    <dbReference type="NCBI Taxonomy" id="2778365"/>
    <lineage>
        <taxon>Bacteria</taxon>
        <taxon>Bacillati</taxon>
        <taxon>Chloroflexota</taxon>
        <taxon>Ktedonobacteria</taxon>
        <taxon>Ktedonobacterales</taxon>
        <taxon>Ktedonobacteraceae</taxon>
        <taxon>Ktedonobacter</taxon>
    </lineage>
</organism>
<sequence>MRRGHCAFWQQNAVPKASVEWPVYCLGDHEANECSNYARTDLRASRMDKERLNWLNDHRILNNKHVLDFKTGKRKGKMRQESHLETKLG</sequence>
<evidence type="ECO:0000313" key="1">
    <source>
        <dbReference type="EMBL" id="GHO60743.1"/>
    </source>
</evidence>
<dbReference type="Proteomes" id="UP000654345">
    <property type="component" value="Unassembled WGS sequence"/>
</dbReference>
<accession>A0ABQ3V6R3</accession>
<evidence type="ECO:0000313" key="2">
    <source>
        <dbReference type="Proteomes" id="UP000654345"/>
    </source>
</evidence>
<comment type="caution">
    <text evidence="1">The sequence shown here is derived from an EMBL/GenBank/DDBJ whole genome shotgun (WGS) entry which is preliminary data.</text>
</comment>
<reference evidence="1 2" key="1">
    <citation type="journal article" date="2021" name="Int. J. Syst. Evol. Microbiol.">
        <title>Reticulibacter mediterranei gen. nov., sp. nov., within the new family Reticulibacteraceae fam. nov., and Ktedonospora formicarum gen. nov., sp. nov., Ktedonobacter robiniae sp. nov., Dictyobacter formicarum sp. nov. and Dictyobacter arantiisoli sp. nov., belonging to the class Ktedonobacteria.</title>
        <authorList>
            <person name="Yabe S."/>
            <person name="Zheng Y."/>
            <person name="Wang C.M."/>
            <person name="Sakai Y."/>
            <person name="Abe K."/>
            <person name="Yokota A."/>
            <person name="Donadio S."/>
            <person name="Cavaletti L."/>
            <person name="Monciardini P."/>
        </authorList>
    </citation>
    <scope>NUCLEOTIDE SEQUENCE [LARGE SCALE GENOMIC DNA]</scope>
    <source>
        <strain evidence="1 2">SOSP1-30</strain>
    </source>
</reference>
<protein>
    <submittedName>
        <fullName evidence="1">Uncharacterized protein</fullName>
    </submittedName>
</protein>